<proteinExistence type="predicted"/>
<gene>
    <name evidence="2" type="ORF">J8F10_35255</name>
</gene>
<reference evidence="2 3" key="1">
    <citation type="submission" date="2021-04" db="EMBL/GenBank/DDBJ databases">
        <authorList>
            <person name="Ivanova A."/>
        </authorList>
    </citation>
    <scope>NUCLEOTIDE SEQUENCE [LARGE SCALE GENOMIC DNA]</scope>
    <source>
        <strain evidence="2 3">G18</strain>
    </source>
</reference>
<dbReference type="EMBL" id="JAGKQQ010000002">
    <property type="protein sequence ID" value="MBP3960513.1"/>
    <property type="molecule type" value="Genomic_DNA"/>
</dbReference>
<accession>A0ABS5C3P1</accession>
<evidence type="ECO:0000313" key="2">
    <source>
        <dbReference type="EMBL" id="MBP3960513.1"/>
    </source>
</evidence>
<dbReference type="GO" id="GO:0004519">
    <property type="term" value="F:endonuclease activity"/>
    <property type="evidence" value="ECO:0007669"/>
    <property type="project" value="UniProtKB-KW"/>
</dbReference>
<keyword evidence="2" id="KW-0378">Hydrolase</keyword>
<dbReference type="InterPro" id="IPR012296">
    <property type="entry name" value="Nuclease_put_TT1808"/>
</dbReference>
<dbReference type="Proteomes" id="UP000676565">
    <property type="component" value="Unassembled WGS sequence"/>
</dbReference>
<dbReference type="InterPro" id="IPR008538">
    <property type="entry name" value="Uma2"/>
</dbReference>
<keyword evidence="3" id="KW-1185">Reference proteome</keyword>
<dbReference type="RefSeq" id="WP_210662638.1">
    <property type="nucleotide sequence ID" value="NZ_JAGKQQ010000002.1"/>
</dbReference>
<dbReference type="Gene3D" id="3.90.1570.10">
    <property type="entry name" value="tt1808, chain A"/>
    <property type="match status" value="1"/>
</dbReference>
<dbReference type="Pfam" id="PF05685">
    <property type="entry name" value="Uma2"/>
    <property type="match status" value="1"/>
</dbReference>
<keyword evidence="2" id="KW-0255">Endonuclease</keyword>
<organism evidence="2 3">
    <name type="scientific">Gemmata palustris</name>
    <dbReference type="NCBI Taxonomy" id="2822762"/>
    <lineage>
        <taxon>Bacteria</taxon>
        <taxon>Pseudomonadati</taxon>
        <taxon>Planctomycetota</taxon>
        <taxon>Planctomycetia</taxon>
        <taxon>Gemmatales</taxon>
        <taxon>Gemmataceae</taxon>
        <taxon>Gemmata</taxon>
    </lineage>
</organism>
<dbReference type="InterPro" id="IPR011335">
    <property type="entry name" value="Restrct_endonuc-II-like"/>
</dbReference>
<feature type="domain" description="Putative restriction endonuclease" evidence="1">
    <location>
        <begin position="18"/>
        <end position="180"/>
    </location>
</feature>
<dbReference type="PANTHER" id="PTHR34107">
    <property type="entry name" value="SLL0198 PROTEIN-RELATED"/>
    <property type="match status" value="1"/>
</dbReference>
<protein>
    <submittedName>
        <fullName evidence="2">Uma2 family endonuclease</fullName>
    </submittedName>
</protein>
<evidence type="ECO:0000313" key="3">
    <source>
        <dbReference type="Proteomes" id="UP000676565"/>
    </source>
</evidence>
<dbReference type="PANTHER" id="PTHR34107:SF4">
    <property type="entry name" value="SLL1222 PROTEIN"/>
    <property type="match status" value="1"/>
</dbReference>
<comment type="caution">
    <text evidence="2">The sequence shown here is derived from an EMBL/GenBank/DDBJ whole genome shotgun (WGS) entry which is preliminary data.</text>
</comment>
<sequence length="198" mass="22410">MSTAEVLMPLPKLVRDAFEDRDHYEIVDGVHVELPPMSVDSQVLASRLLRHLSNYGVAQDLGEAYAEVLFKSPSKKDRNRRPDVAFVSYTRWSKYQPMPDTNAWDVLPDLCVEVVSPNDTGDEIETKVDEYLQAGVTLVWVVYPRQERFYVYESASRVRRLTRVDTLDGGPVLPGFALPLSELFLQPPTPPVNPPVQP</sequence>
<keyword evidence="2" id="KW-0540">Nuclease</keyword>
<dbReference type="SUPFAM" id="SSF52980">
    <property type="entry name" value="Restriction endonuclease-like"/>
    <property type="match status" value="1"/>
</dbReference>
<evidence type="ECO:0000259" key="1">
    <source>
        <dbReference type="Pfam" id="PF05685"/>
    </source>
</evidence>
<dbReference type="CDD" id="cd06260">
    <property type="entry name" value="DUF820-like"/>
    <property type="match status" value="1"/>
</dbReference>
<name>A0ABS5C3P1_9BACT</name>